<keyword evidence="4" id="KW-1185">Reference proteome</keyword>
<dbReference type="Proteomes" id="UP000424462">
    <property type="component" value="Chromosome"/>
</dbReference>
<proteinExistence type="predicted"/>
<dbReference type="InterPro" id="IPR017927">
    <property type="entry name" value="FAD-bd_FR_type"/>
</dbReference>
<dbReference type="PANTHER" id="PTHR30157">
    <property type="entry name" value="FERRIC REDUCTASE, NADPH-DEPENDENT"/>
    <property type="match status" value="1"/>
</dbReference>
<evidence type="ECO:0000313" key="4">
    <source>
        <dbReference type="Proteomes" id="UP000424462"/>
    </source>
</evidence>
<dbReference type="Gene3D" id="3.40.50.80">
    <property type="entry name" value="Nucleotide-binding domain of ferredoxin-NADP reductase (FNR) module"/>
    <property type="match status" value="1"/>
</dbReference>
<dbReference type="SUPFAM" id="SSF63380">
    <property type="entry name" value="Riboflavin synthase domain-like"/>
    <property type="match status" value="1"/>
</dbReference>
<dbReference type="InterPro" id="IPR007037">
    <property type="entry name" value="SIP_rossman_dom"/>
</dbReference>
<dbReference type="Pfam" id="PF04954">
    <property type="entry name" value="SIP"/>
    <property type="match status" value="1"/>
</dbReference>
<evidence type="ECO:0000256" key="1">
    <source>
        <dbReference type="SAM" id="MobiDB-lite"/>
    </source>
</evidence>
<dbReference type="KEGG" id="cok:COCCU_02895"/>
<evidence type="ECO:0000259" key="2">
    <source>
        <dbReference type="PROSITE" id="PS51384"/>
    </source>
</evidence>
<accession>A0A6B8VQZ8</accession>
<feature type="region of interest" description="Disordered" evidence="1">
    <location>
        <begin position="219"/>
        <end position="240"/>
    </location>
</feature>
<dbReference type="EMBL" id="CP046455">
    <property type="protein sequence ID" value="QGU06533.1"/>
    <property type="molecule type" value="Genomic_DNA"/>
</dbReference>
<dbReference type="InterPro" id="IPR013113">
    <property type="entry name" value="SIP_FAD-bd"/>
</dbReference>
<gene>
    <name evidence="3" type="primary">viuB1</name>
    <name evidence="3" type="ORF">COCCU_02895</name>
</gene>
<dbReference type="CDD" id="cd06193">
    <property type="entry name" value="siderophore_interacting"/>
    <property type="match status" value="1"/>
</dbReference>
<dbReference type="InterPro" id="IPR039374">
    <property type="entry name" value="SIP_fam"/>
</dbReference>
<dbReference type="Gene3D" id="2.40.30.10">
    <property type="entry name" value="Translation factors"/>
    <property type="match status" value="1"/>
</dbReference>
<sequence length="291" mass="31835">MGFTAQGPVRAIVEKVEQVSPSFRRITFGGPELFALGMDGPALDQRIKLIFPGAAGTLPELQQRPDWYREWLALPEAERGIMRTYSIRHLAQTVEHTRLSVDFVMHLGEGSSGPAADWAARAQPGHEILIFGPHRGQPQLGVEFNPGRAREVVLLGDETAAPAIARVLEDLQDSGLRGSAYIEVPEITDTPHIDAPSDFQVHWLPREGQAPGARLLPALGGHLSEEPPTSEKDPELVWDTPTDPGEGTYYWIAGESGVVKQLRRNLVQGAGVNRGQIAFMGYWKLGVSMRG</sequence>
<dbReference type="Pfam" id="PF08021">
    <property type="entry name" value="FAD_binding_9"/>
    <property type="match status" value="1"/>
</dbReference>
<name>A0A6B8VQZ8_9CORY</name>
<feature type="compositionally biased region" description="Basic and acidic residues" evidence="1">
    <location>
        <begin position="223"/>
        <end position="235"/>
    </location>
</feature>
<dbReference type="PANTHER" id="PTHR30157:SF0">
    <property type="entry name" value="NADPH-DEPENDENT FERRIC-CHELATE REDUCTASE"/>
    <property type="match status" value="1"/>
</dbReference>
<dbReference type="InterPro" id="IPR039261">
    <property type="entry name" value="FNR_nucleotide-bd"/>
</dbReference>
<evidence type="ECO:0000313" key="3">
    <source>
        <dbReference type="EMBL" id="QGU06533.1"/>
    </source>
</evidence>
<organism evidence="3 4">
    <name type="scientific">Corynebacterium occultum</name>
    <dbReference type="NCBI Taxonomy" id="2675219"/>
    <lineage>
        <taxon>Bacteria</taxon>
        <taxon>Bacillati</taxon>
        <taxon>Actinomycetota</taxon>
        <taxon>Actinomycetes</taxon>
        <taxon>Mycobacteriales</taxon>
        <taxon>Corynebacteriaceae</taxon>
        <taxon>Corynebacterium</taxon>
    </lineage>
</organism>
<feature type="domain" description="FAD-binding FR-type" evidence="2">
    <location>
        <begin position="6"/>
        <end position="140"/>
    </location>
</feature>
<dbReference type="GO" id="GO:0016491">
    <property type="term" value="F:oxidoreductase activity"/>
    <property type="evidence" value="ECO:0007669"/>
    <property type="project" value="InterPro"/>
</dbReference>
<dbReference type="InterPro" id="IPR017938">
    <property type="entry name" value="Riboflavin_synthase-like_b-brl"/>
</dbReference>
<dbReference type="PROSITE" id="PS51384">
    <property type="entry name" value="FAD_FR"/>
    <property type="match status" value="1"/>
</dbReference>
<reference evidence="3 4" key="1">
    <citation type="submission" date="2019-11" db="EMBL/GenBank/DDBJ databases">
        <title>Complete genome sequence of Corynebacterium kalinowskii 1959, a novel Corynebacterium species isolated from soil of a small paddock in Vilsendorf, Germany.</title>
        <authorList>
            <person name="Schaffert L."/>
            <person name="Ruwe M."/>
            <person name="Milse J."/>
            <person name="Hanuschka K."/>
            <person name="Ortseifen V."/>
            <person name="Droste J."/>
            <person name="Brandt D."/>
            <person name="Schlueter L."/>
            <person name="Kutter Y."/>
            <person name="Vinke S."/>
            <person name="Viehoefer P."/>
            <person name="Jacob L."/>
            <person name="Luebke N.-C."/>
            <person name="Schulte-Berndt E."/>
            <person name="Hain C."/>
            <person name="Linder M."/>
            <person name="Schmidt P."/>
            <person name="Wollenschlaeger L."/>
            <person name="Luttermann T."/>
            <person name="Thieme E."/>
            <person name="Hassa J."/>
            <person name="Haak M."/>
            <person name="Wittchen M."/>
            <person name="Mentz A."/>
            <person name="Persicke M."/>
            <person name="Busche T."/>
            <person name="Ruckert C."/>
        </authorList>
    </citation>
    <scope>NUCLEOTIDE SEQUENCE [LARGE SCALE GENOMIC DNA]</scope>
    <source>
        <strain evidence="3 4">2039</strain>
    </source>
</reference>
<protein>
    <submittedName>
        <fullName evidence="3">Vibriobactin utilization protein ViuB</fullName>
    </submittedName>
</protein>
<dbReference type="RefSeq" id="WP_156230126.1">
    <property type="nucleotide sequence ID" value="NZ_CP046455.1"/>
</dbReference>
<dbReference type="AlphaFoldDB" id="A0A6B8VQZ8"/>